<dbReference type="EMBL" id="JBHUHP010000016">
    <property type="protein sequence ID" value="MFD2093194.1"/>
    <property type="molecule type" value="Genomic_DNA"/>
</dbReference>
<evidence type="ECO:0000313" key="5">
    <source>
        <dbReference type="EMBL" id="MFD2093194.1"/>
    </source>
</evidence>
<dbReference type="PANTHER" id="PTHR42788:SF13">
    <property type="entry name" value="ALIPHATIC SULFONATES IMPORT ATP-BINDING PROTEIN SSUB"/>
    <property type="match status" value="1"/>
</dbReference>
<dbReference type="CDD" id="cd03293">
    <property type="entry name" value="ABC_NrtD_SsuB_transporters"/>
    <property type="match status" value="1"/>
</dbReference>
<evidence type="ECO:0000256" key="3">
    <source>
        <dbReference type="ARBA" id="ARBA00022840"/>
    </source>
</evidence>
<sequence>MSQTTTSAGSRAIEIRGVARWFDDVKTGGRYTAIQDVDLTVRPGEFLSIVGPSGCGKSTLLHMVAGFEPPSAGEIAVRGHRVDRPGADRGVVFQSELAVFPWLTVERNVEYGLRVRKVPAPQRQARVSDVLRLVGLEAHRDKYPRQLSGGMKQRVQIARVLANDPDCMLMDEPFGALDAQTRMRLQDELVRIWQAKVKTVVFVTHDVSEAVYLSDRVAVMSPGPAARVKSVVEVGLPRPRRRDDPEFLRLTSMLTSELHHEREDDDGRQ</sequence>
<dbReference type="InterPro" id="IPR027417">
    <property type="entry name" value="P-loop_NTPase"/>
</dbReference>
<dbReference type="SUPFAM" id="SSF52540">
    <property type="entry name" value="P-loop containing nucleoside triphosphate hydrolases"/>
    <property type="match status" value="1"/>
</dbReference>
<dbReference type="InterPro" id="IPR003593">
    <property type="entry name" value="AAA+_ATPase"/>
</dbReference>
<gene>
    <name evidence="5" type="ORF">ACFSHS_16645</name>
</gene>
<proteinExistence type="predicted"/>
<keyword evidence="6" id="KW-1185">Reference proteome</keyword>
<dbReference type="SMART" id="SM00382">
    <property type="entry name" value="AAA"/>
    <property type="match status" value="1"/>
</dbReference>
<dbReference type="RefSeq" id="WP_376878489.1">
    <property type="nucleotide sequence ID" value="NZ_JBHUHP010000016.1"/>
</dbReference>
<dbReference type="InterPro" id="IPR003439">
    <property type="entry name" value="ABC_transporter-like_ATP-bd"/>
</dbReference>
<keyword evidence="1" id="KW-0813">Transport</keyword>
<feature type="domain" description="ABC transporter" evidence="4">
    <location>
        <begin position="19"/>
        <end position="247"/>
    </location>
</feature>
<dbReference type="PROSITE" id="PS00211">
    <property type="entry name" value="ABC_TRANSPORTER_1"/>
    <property type="match status" value="1"/>
</dbReference>
<dbReference type="PROSITE" id="PS50893">
    <property type="entry name" value="ABC_TRANSPORTER_2"/>
    <property type="match status" value="1"/>
</dbReference>
<dbReference type="Gene3D" id="3.40.50.300">
    <property type="entry name" value="P-loop containing nucleotide triphosphate hydrolases"/>
    <property type="match status" value="1"/>
</dbReference>
<protein>
    <submittedName>
        <fullName evidence="5">ABC transporter ATP-binding protein</fullName>
    </submittedName>
</protein>
<keyword evidence="3 5" id="KW-0067">ATP-binding</keyword>
<evidence type="ECO:0000313" key="6">
    <source>
        <dbReference type="Proteomes" id="UP001597402"/>
    </source>
</evidence>
<comment type="caution">
    <text evidence="5">The sequence shown here is derived from an EMBL/GenBank/DDBJ whole genome shotgun (WGS) entry which is preliminary data.</text>
</comment>
<accession>A0ABW4XEM1</accession>
<name>A0ABW4XEM1_9ACTN</name>
<keyword evidence="2" id="KW-0547">Nucleotide-binding</keyword>
<dbReference type="InterPro" id="IPR050166">
    <property type="entry name" value="ABC_transporter_ATP-bind"/>
</dbReference>
<dbReference type="InterPro" id="IPR017871">
    <property type="entry name" value="ABC_transporter-like_CS"/>
</dbReference>
<organism evidence="5 6">
    <name type="scientific">Blastococcus deserti</name>
    <dbReference type="NCBI Taxonomy" id="2259033"/>
    <lineage>
        <taxon>Bacteria</taxon>
        <taxon>Bacillati</taxon>
        <taxon>Actinomycetota</taxon>
        <taxon>Actinomycetes</taxon>
        <taxon>Geodermatophilales</taxon>
        <taxon>Geodermatophilaceae</taxon>
        <taxon>Blastococcus</taxon>
    </lineage>
</organism>
<evidence type="ECO:0000259" key="4">
    <source>
        <dbReference type="PROSITE" id="PS50893"/>
    </source>
</evidence>
<dbReference type="GO" id="GO:0005524">
    <property type="term" value="F:ATP binding"/>
    <property type="evidence" value="ECO:0007669"/>
    <property type="project" value="UniProtKB-KW"/>
</dbReference>
<dbReference type="Pfam" id="PF00005">
    <property type="entry name" value="ABC_tran"/>
    <property type="match status" value="1"/>
</dbReference>
<evidence type="ECO:0000256" key="2">
    <source>
        <dbReference type="ARBA" id="ARBA00022741"/>
    </source>
</evidence>
<evidence type="ECO:0000256" key="1">
    <source>
        <dbReference type="ARBA" id="ARBA00022448"/>
    </source>
</evidence>
<dbReference type="PANTHER" id="PTHR42788">
    <property type="entry name" value="TAURINE IMPORT ATP-BINDING PROTEIN-RELATED"/>
    <property type="match status" value="1"/>
</dbReference>
<reference evidence="6" key="1">
    <citation type="journal article" date="2019" name="Int. J. Syst. Evol. Microbiol.">
        <title>The Global Catalogue of Microorganisms (GCM) 10K type strain sequencing project: providing services to taxonomists for standard genome sequencing and annotation.</title>
        <authorList>
            <consortium name="The Broad Institute Genomics Platform"/>
            <consortium name="The Broad Institute Genome Sequencing Center for Infectious Disease"/>
            <person name="Wu L."/>
            <person name="Ma J."/>
        </authorList>
    </citation>
    <scope>NUCLEOTIDE SEQUENCE [LARGE SCALE GENOMIC DNA]</scope>
    <source>
        <strain evidence="6">JCM 3338</strain>
    </source>
</reference>
<dbReference type="Proteomes" id="UP001597402">
    <property type="component" value="Unassembled WGS sequence"/>
</dbReference>